<keyword evidence="1" id="KW-0812">Transmembrane</keyword>
<protein>
    <recommendedName>
        <fullName evidence="3">DUF2231 domain-containing protein</fullName>
    </recommendedName>
</protein>
<evidence type="ECO:0000256" key="1">
    <source>
        <dbReference type="SAM" id="Phobius"/>
    </source>
</evidence>
<feature type="transmembrane region" description="Helical" evidence="1">
    <location>
        <begin position="6"/>
        <end position="28"/>
    </location>
</feature>
<proteinExistence type="predicted"/>
<dbReference type="AlphaFoldDB" id="A0A3B1CFF7"/>
<evidence type="ECO:0008006" key="3">
    <source>
        <dbReference type="Google" id="ProtNLM"/>
    </source>
</evidence>
<keyword evidence="1" id="KW-0472">Membrane</keyword>
<accession>A0A3B1CFF7</accession>
<evidence type="ECO:0000313" key="2">
    <source>
        <dbReference type="EMBL" id="VAX29216.1"/>
    </source>
</evidence>
<reference evidence="2" key="1">
    <citation type="submission" date="2018-06" db="EMBL/GenBank/DDBJ databases">
        <authorList>
            <person name="Zhirakovskaya E."/>
        </authorList>
    </citation>
    <scope>NUCLEOTIDE SEQUENCE</scope>
</reference>
<gene>
    <name evidence="2" type="ORF">MNBD_NITROSPINAE05-947</name>
</gene>
<dbReference type="EMBL" id="UOGG01000078">
    <property type="protein sequence ID" value="VAX29216.1"/>
    <property type="molecule type" value="Genomic_DNA"/>
</dbReference>
<feature type="transmembrane region" description="Helical" evidence="1">
    <location>
        <begin position="105"/>
        <end position="125"/>
    </location>
</feature>
<keyword evidence="1" id="KW-1133">Transmembrane helix</keyword>
<feature type="transmembrane region" description="Helical" evidence="1">
    <location>
        <begin position="40"/>
        <end position="58"/>
    </location>
</feature>
<name>A0A3B1CFF7_9ZZZZ</name>
<sequence length="126" mass="13658">MISSVSFHPFISHFPPALFVAGVTLLFLAEKKNLPIYKTAGSFNLSLGLLAAVMADFSGMLSTDLGLRTALEVEGHQGYAFLFTILYGFCTGYSYTQPHSRTARLLYGCGLLAMGASAWTGYQLVF</sequence>
<feature type="transmembrane region" description="Helical" evidence="1">
    <location>
        <begin position="78"/>
        <end position="96"/>
    </location>
</feature>
<organism evidence="2">
    <name type="scientific">hydrothermal vent metagenome</name>
    <dbReference type="NCBI Taxonomy" id="652676"/>
    <lineage>
        <taxon>unclassified sequences</taxon>
        <taxon>metagenomes</taxon>
        <taxon>ecological metagenomes</taxon>
    </lineage>
</organism>